<evidence type="ECO:0000256" key="2">
    <source>
        <dbReference type="ARBA" id="ARBA00022475"/>
    </source>
</evidence>
<feature type="transmembrane region" description="Helical" evidence="8">
    <location>
        <begin position="103"/>
        <end position="125"/>
    </location>
</feature>
<evidence type="ECO:0000256" key="4">
    <source>
        <dbReference type="ARBA" id="ARBA00022692"/>
    </source>
</evidence>
<reference evidence="10 11" key="1">
    <citation type="submission" date="2006-02" db="EMBL/GenBank/DDBJ databases">
        <authorList>
            <person name="Pinhassi J."/>
            <person name="Pedros-Alio C."/>
            <person name="Ferriera S."/>
            <person name="Johnson J."/>
            <person name="Kravitz S."/>
            <person name="Halpern A."/>
            <person name="Remington K."/>
            <person name="Beeson K."/>
            <person name="Tran B."/>
            <person name="Rogers Y.-H."/>
            <person name="Friedman R."/>
            <person name="Venter J.C."/>
        </authorList>
    </citation>
    <scope>NUCLEOTIDE SEQUENCE [LARGE SCALE GENOMIC DNA]</scope>
    <source>
        <strain evidence="10 11">MED92</strain>
    </source>
</reference>
<evidence type="ECO:0000256" key="7">
    <source>
        <dbReference type="ARBA" id="ARBA00023136"/>
    </source>
</evidence>
<proteinExistence type="predicted"/>
<feature type="transmembrane region" description="Helical" evidence="8">
    <location>
        <begin position="20"/>
        <end position="37"/>
    </location>
</feature>
<keyword evidence="5" id="KW-0378">Hydrolase</keyword>
<evidence type="ECO:0000313" key="10">
    <source>
        <dbReference type="EMBL" id="EAR59923.1"/>
    </source>
</evidence>
<dbReference type="EMBL" id="AAOW01000028">
    <property type="protein sequence ID" value="EAR59923.1"/>
    <property type="molecule type" value="Genomic_DNA"/>
</dbReference>
<feature type="transmembrane region" description="Helical" evidence="8">
    <location>
        <begin position="314"/>
        <end position="334"/>
    </location>
</feature>
<feature type="transmembrane region" description="Helical" evidence="8">
    <location>
        <begin position="260"/>
        <end position="280"/>
    </location>
</feature>
<dbReference type="NCBIfam" id="TIGR02602">
    <property type="entry name" value="8TM_EpsH"/>
    <property type="match status" value="1"/>
</dbReference>
<dbReference type="Pfam" id="PF11984">
    <property type="entry name" value="DUF3485"/>
    <property type="match status" value="1"/>
</dbReference>
<evidence type="ECO:0000256" key="8">
    <source>
        <dbReference type="SAM" id="Phobius"/>
    </source>
</evidence>
<dbReference type="InterPro" id="IPR014263">
    <property type="entry name" value="Methanolan_biosynth_EpsI"/>
</dbReference>
<dbReference type="InterPro" id="IPR013426">
    <property type="entry name" value="EpsH-like"/>
</dbReference>
<feature type="transmembrane region" description="Helical" evidence="8">
    <location>
        <begin position="197"/>
        <end position="213"/>
    </location>
</feature>
<comment type="subcellular location">
    <subcellularLocation>
        <location evidence="1">Cell membrane</location>
        <topology evidence="1">Multi-pass membrane protein</topology>
    </subcellularLocation>
</comment>
<dbReference type="Proteomes" id="UP000002171">
    <property type="component" value="Unassembled WGS sequence"/>
</dbReference>
<dbReference type="NCBIfam" id="TIGR04152">
    <property type="entry name" value="exosort_VPLPA"/>
    <property type="match status" value="1"/>
</dbReference>
<dbReference type="AlphaFoldDB" id="A0A7U8GR71"/>
<dbReference type="InterPro" id="IPR026491">
    <property type="entry name" value="ExosortD_VPLPA"/>
</dbReference>
<keyword evidence="7 8" id="KW-0472">Membrane</keyword>
<comment type="caution">
    <text evidence="10">The sequence shown here is derived from an EMBL/GenBank/DDBJ whole genome shotgun (WGS) entry which is preliminary data.</text>
</comment>
<sequence length="521" mass="58171">MTVQTETKPADTAKNIDSRYFFALGALVFCVYAPSLVNLFEQWWNSPEYGHGLFMPFVVGYMIYRKLPFLAKEPLQSSVFGIFMLLAALSLLLAATLADIESIKHYSFCIALSGLILLYGGFRFLKIALTPLLLLFLVIPLPYLLISSLTAGLQLVSSELGTGLIRFFGIPVFLEGNIIDMGTYKLQVVEACSGLRYLYPLLSISLLVAYFLKTPLWFKAFIVLSTIPVTIFMNSLRIAITGVLVNQYGNEVAEGFLHDFEGWVVFLAAFVCLMAEVWLFKAIFIRKGSLHDLFDFSSTESSEKSVVSQLSLRSCLSAIALTFFIGGSALYLAFNSELRVPERSLFAEFPMRIDGRNVVLDSFGQDVLDILKPDDYFIGSYHNKVDNPVGLYMVYYAQQKDGSALHSPKVCIPGGGWVVEDERIEAFNLNGGDLEVNRVVIRKGELTQLVYYWIDQMGVSYTNEYLARASLIKNAVMQNRSDGSLVRVNIVVSDQDFLAADIQLQNFIRGMSGSIGHFLPQ</sequence>
<dbReference type="RefSeq" id="WP_007020859.1">
    <property type="nucleotide sequence ID" value="NZ_CH724125.1"/>
</dbReference>
<evidence type="ECO:0000256" key="5">
    <source>
        <dbReference type="ARBA" id="ARBA00022801"/>
    </source>
</evidence>
<dbReference type="GO" id="GO:0005886">
    <property type="term" value="C:plasma membrane"/>
    <property type="evidence" value="ECO:0007669"/>
    <property type="project" value="UniProtKB-SubCell"/>
</dbReference>
<dbReference type="GO" id="GO:0006508">
    <property type="term" value="P:proteolysis"/>
    <property type="evidence" value="ECO:0007669"/>
    <property type="project" value="UniProtKB-KW"/>
</dbReference>
<evidence type="ECO:0000313" key="11">
    <source>
        <dbReference type="Proteomes" id="UP000002171"/>
    </source>
</evidence>
<organism evidence="10 11">
    <name type="scientific">Neptuniibacter caesariensis</name>
    <dbReference type="NCBI Taxonomy" id="207954"/>
    <lineage>
        <taxon>Bacteria</taxon>
        <taxon>Pseudomonadati</taxon>
        <taxon>Pseudomonadota</taxon>
        <taxon>Gammaproteobacteria</taxon>
        <taxon>Oceanospirillales</taxon>
        <taxon>Oceanospirillaceae</taxon>
        <taxon>Neptuniibacter</taxon>
    </lineage>
</organism>
<feature type="transmembrane region" description="Helical" evidence="8">
    <location>
        <begin position="132"/>
        <end position="156"/>
    </location>
</feature>
<protein>
    <recommendedName>
        <fullName evidence="9">Methanolan biosynthesis EpsI domain-containing protein</fullName>
    </recommendedName>
</protein>
<dbReference type="OrthoDB" id="9797363at2"/>
<keyword evidence="2" id="KW-1003">Cell membrane</keyword>
<evidence type="ECO:0000256" key="3">
    <source>
        <dbReference type="ARBA" id="ARBA00022670"/>
    </source>
</evidence>
<accession>A0A7U8GR71</accession>
<feature type="transmembrane region" description="Helical" evidence="8">
    <location>
        <begin position="220"/>
        <end position="240"/>
    </location>
</feature>
<evidence type="ECO:0000256" key="6">
    <source>
        <dbReference type="ARBA" id="ARBA00022989"/>
    </source>
</evidence>
<keyword evidence="3" id="KW-0645">Protease</keyword>
<keyword evidence="6 8" id="KW-1133">Transmembrane helix</keyword>
<dbReference type="GO" id="GO:0008233">
    <property type="term" value="F:peptidase activity"/>
    <property type="evidence" value="ECO:0007669"/>
    <property type="project" value="UniProtKB-KW"/>
</dbReference>
<keyword evidence="4 8" id="KW-0812">Transmembrane</keyword>
<dbReference type="InterPro" id="IPR026392">
    <property type="entry name" value="Exo/Archaeosortase_dom"/>
</dbReference>
<gene>
    <name evidence="10" type="ORF">MED92_15970</name>
</gene>
<dbReference type="NCBIfam" id="TIGR04178">
    <property type="entry name" value="exo_archaeo"/>
    <property type="match status" value="1"/>
</dbReference>
<feature type="domain" description="Methanolan biosynthesis EpsI" evidence="9">
    <location>
        <begin position="319"/>
        <end position="515"/>
    </location>
</feature>
<evidence type="ECO:0000256" key="1">
    <source>
        <dbReference type="ARBA" id="ARBA00004651"/>
    </source>
</evidence>
<dbReference type="Pfam" id="PF09721">
    <property type="entry name" value="Exosortase_EpsH"/>
    <property type="match status" value="1"/>
</dbReference>
<name>A0A7U8GR71_NEPCE</name>
<feature type="transmembrane region" description="Helical" evidence="8">
    <location>
        <begin position="79"/>
        <end position="97"/>
    </location>
</feature>
<evidence type="ECO:0000259" key="9">
    <source>
        <dbReference type="Pfam" id="PF11984"/>
    </source>
</evidence>
<feature type="transmembrane region" description="Helical" evidence="8">
    <location>
        <begin position="49"/>
        <end position="67"/>
    </location>
</feature>
<dbReference type="NCBIfam" id="TIGR02914">
    <property type="entry name" value="EpsI_fam"/>
    <property type="match status" value="1"/>
</dbReference>
<dbReference type="InterPro" id="IPR019127">
    <property type="entry name" value="Exosortase"/>
</dbReference>
<keyword evidence="11" id="KW-1185">Reference proteome</keyword>